<name>A0A8J3EI71_9RHOB</name>
<reference evidence="1" key="1">
    <citation type="journal article" date="2014" name="Int. J. Syst. Evol. Microbiol.">
        <title>Complete genome sequence of Corynebacterium casei LMG S-19264T (=DSM 44701T), isolated from a smear-ripened cheese.</title>
        <authorList>
            <consortium name="US DOE Joint Genome Institute (JGI-PGF)"/>
            <person name="Walter F."/>
            <person name="Albersmeier A."/>
            <person name="Kalinowski J."/>
            <person name="Ruckert C."/>
        </authorList>
    </citation>
    <scope>NUCLEOTIDE SEQUENCE</scope>
    <source>
        <strain evidence="1">CGMCC 1.15762</strain>
    </source>
</reference>
<gene>
    <name evidence="1" type="ORF">GCM10011415_37660</name>
</gene>
<evidence type="ECO:0008006" key="3">
    <source>
        <dbReference type="Google" id="ProtNLM"/>
    </source>
</evidence>
<dbReference type="Pfam" id="PF06188">
    <property type="entry name" value="HrpE"/>
    <property type="match status" value="1"/>
</dbReference>
<organism evidence="1 2">
    <name type="scientific">Salipiger pallidus</name>
    <dbReference type="NCBI Taxonomy" id="1775170"/>
    <lineage>
        <taxon>Bacteria</taxon>
        <taxon>Pseudomonadati</taxon>
        <taxon>Pseudomonadota</taxon>
        <taxon>Alphaproteobacteria</taxon>
        <taxon>Rhodobacterales</taxon>
        <taxon>Roseobacteraceae</taxon>
        <taxon>Salipiger</taxon>
    </lineage>
</organism>
<evidence type="ECO:0000313" key="2">
    <source>
        <dbReference type="Proteomes" id="UP000617145"/>
    </source>
</evidence>
<dbReference type="RefSeq" id="WP_188791834.1">
    <property type="nucleotide sequence ID" value="NZ_BMJV01000009.1"/>
</dbReference>
<dbReference type="Proteomes" id="UP000617145">
    <property type="component" value="Unassembled WGS sequence"/>
</dbReference>
<dbReference type="InterPro" id="IPR009335">
    <property type="entry name" value="T3SS_HrpE/ATPase_suE"/>
</dbReference>
<protein>
    <recommendedName>
        <fullName evidence="3">Type III secretion protein L</fullName>
    </recommendedName>
</protein>
<dbReference type="EMBL" id="BMJV01000009">
    <property type="protein sequence ID" value="GGG84077.1"/>
    <property type="molecule type" value="Genomic_DNA"/>
</dbReference>
<dbReference type="AlphaFoldDB" id="A0A8J3EI71"/>
<accession>A0A8J3EI71</accession>
<proteinExistence type="predicted"/>
<sequence length="222" mass="24096">MKATRIKATELDRRLSGAIARREASQSAEAILAEANATAERILEDARAAAKDEMARVSALSDAQLAEFVDHNRIETAADAGLRLMRDAARLTERFDALGPWIGDLVADAVMRILGTIPDEDRARSIIALALSEGRADWQITLRSSPDSTASLRRALRDEQGEMRPEFAAVRDIVADDRLAPGTCLMLSADGAVDISIETQVAVLTDRIRRTDGRAEDTAGTR</sequence>
<evidence type="ECO:0000313" key="1">
    <source>
        <dbReference type="EMBL" id="GGG84077.1"/>
    </source>
</evidence>
<comment type="caution">
    <text evidence="1">The sequence shown here is derived from an EMBL/GenBank/DDBJ whole genome shotgun (WGS) entry which is preliminary data.</text>
</comment>
<reference evidence="1" key="2">
    <citation type="submission" date="2020-09" db="EMBL/GenBank/DDBJ databases">
        <authorList>
            <person name="Sun Q."/>
            <person name="Zhou Y."/>
        </authorList>
    </citation>
    <scope>NUCLEOTIDE SEQUENCE</scope>
    <source>
        <strain evidence="1">CGMCC 1.15762</strain>
    </source>
</reference>
<keyword evidence="2" id="KW-1185">Reference proteome</keyword>